<proteinExistence type="predicted"/>
<sequence length="74" mass="7917">MDSAGRYRLTLTIDGRAVAHGWWHSLATAERKFASEVGEYGHRATARITLVDTETGEVLKSWPADQAASASGAG</sequence>
<organism evidence="1 2">
    <name type="scientific">Streptomyces indicus</name>
    <dbReference type="NCBI Taxonomy" id="417292"/>
    <lineage>
        <taxon>Bacteria</taxon>
        <taxon>Bacillati</taxon>
        <taxon>Actinomycetota</taxon>
        <taxon>Actinomycetes</taxon>
        <taxon>Kitasatosporales</taxon>
        <taxon>Streptomycetaceae</taxon>
        <taxon>Streptomyces</taxon>
    </lineage>
</organism>
<protein>
    <submittedName>
        <fullName evidence="1">Uncharacterized protein</fullName>
    </submittedName>
</protein>
<dbReference type="RefSeq" id="WP_093617478.1">
    <property type="nucleotide sequence ID" value="NZ_FNFF01000025.1"/>
</dbReference>
<dbReference type="AlphaFoldDB" id="A0A1G9IQE6"/>
<keyword evidence="2" id="KW-1185">Reference proteome</keyword>
<evidence type="ECO:0000313" key="2">
    <source>
        <dbReference type="Proteomes" id="UP000199155"/>
    </source>
</evidence>
<dbReference type="OrthoDB" id="4289549at2"/>
<dbReference type="Proteomes" id="UP000199155">
    <property type="component" value="Unassembled WGS sequence"/>
</dbReference>
<dbReference type="EMBL" id="FNFF01000025">
    <property type="protein sequence ID" value="SDL27390.1"/>
    <property type="molecule type" value="Genomic_DNA"/>
</dbReference>
<gene>
    <name evidence="1" type="ORF">SAMN05421806_1256</name>
</gene>
<accession>A0A1G9IQE6</accession>
<evidence type="ECO:0000313" key="1">
    <source>
        <dbReference type="EMBL" id="SDL27390.1"/>
    </source>
</evidence>
<reference evidence="1 2" key="1">
    <citation type="submission" date="2016-10" db="EMBL/GenBank/DDBJ databases">
        <authorList>
            <person name="de Groot N.N."/>
        </authorList>
    </citation>
    <scope>NUCLEOTIDE SEQUENCE [LARGE SCALE GENOMIC DNA]</scope>
    <source>
        <strain evidence="1 2">CGMCC 4.5727</strain>
    </source>
</reference>
<name>A0A1G9IQE6_9ACTN</name>